<proteinExistence type="inferred from homology"/>
<name>A0AAD1YSE2_9LAMI</name>
<evidence type="ECO:0000256" key="1">
    <source>
        <dbReference type="ARBA" id="ARBA00011040"/>
    </source>
</evidence>
<dbReference type="PANTHER" id="PTHR43868">
    <property type="entry name" value="OS02G0711200 PROTEIN"/>
    <property type="match status" value="1"/>
</dbReference>
<evidence type="ECO:0000259" key="3">
    <source>
        <dbReference type="Pfam" id="PF17886"/>
    </source>
</evidence>
<dbReference type="CDD" id="cd02035">
    <property type="entry name" value="ArsA"/>
    <property type="match status" value="1"/>
</dbReference>
<feature type="domain" description="ArsA/GET3 Anion-transporting ATPase-like" evidence="2">
    <location>
        <begin position="61"/>
        <end position="309"/>
    </location>
</feature>
<evidence type="ECO:0008006" key="6">
    <source>
        <dbReference type="Google" id="ProtNLM"/>
    </source>
</evidence>
<sequence length="457" mass="50049">MALCTPSVLVPQFSIPKIPDFHYLHLAKSTQRRRGTNKIGAINFSMATANAAKYDRDDKPTKLVTFLGKGGSGKTTAAIFAAQHYAMTGLKTCLAIHSQDPAAEFLLNCKIGPSVVKLNNNLSAVRLETTSMLLEPLKRLKQADAHLNMTQGVLEGVVGEELGVLPGMDSIFSVLELERLVGFLVNAVQRNGERDKFDVVVYDGISTEETLRMIGATSKARLYLKYMRSLAEKTDFGRVTGPSILRLVDKFLSLSGKSTNLNGRMSSEIWDYLEQALEKGSSVFAEPQRFGCYIVMDPTNLLSLNSAMRYWGCAIQAGAQISGAFGISSPNGPEALAEIGKNFSPLPCVFFPYLEVVEDLNWNEIMASIPSKNARDLLSSSTSESSPSVKFDPSNKSMTLFMPGFDKSEIKLYQFRGGSELLVEAGDQRRVIQLPSKIQGKVGGAKFIDRSLIITMR</sequence>
<dbReference type="InterPro" id="IPR025723">
    <property type="entry name" value="ArsA/GET3_ATPase-like"/>
</dbReference>
<dbReference type="Gene3D" id="3.40.50.300">
    <property type="entry name" value="P-loop containing nucleotide triphosphate hydrolases"/>
    <property type="match status" value="1"/>
</dbReference>
<feature type="domain" description="ArsA HSP20-like" evidence="3">
    <location>
        <begin position="396"/>
        <end position="456"/>
    </location>
</feature>
<dbReference type="SUPFAM" id="SSF52540">
    <property type="entry name" value="P-loop containing nucleoside triphosphate hydrolases"/>
    <property type="match status" value="1"/>
</dbReference>
<dbReference type="Proteomes" id="UP000834106">
    <property type="component" value="Chromosome 2"/>
</dbReference>
<dbReference type="Pfam" id="PF17886">
    <property type="entry name" value="ArsA_HSP20"/>
    <property type="match status" value="1"/>
</dbReference>
<evidence type="ECO:0000313" key="5">
    <source>
        <dbReference type="Proteomes" id="UP000834106"/>
    </source>
</evidence>
<dbReference type="EMBL" id="OU503037">
    <property type="protein sequence ID" value="CAI9756110.1"/>
    <property type="molecule type" value="Genomic_DNA"/>
</dbReference>
<dbReference type="PANTHER" id="PTHR43868:SF1">
    <property type="entry name" value="P-LOOP CONTAINING NUCLEOSIDE TRIPHOSPHATE HYDROLASES SUPERFAMILY PROTEIN"/>
    <property type="match status" value="1"/>
</dbReference>
<dbReference type="Gene3D" id="2.60.40.790">
    <property type="match status" value="1"/>
</dbReference>
<evidence type="ECO:0000259" key="2">
    <source>
        <dbReference type="Pfam" id="PF02374"/>
    </source>
</evidence>
<dbReference type="InterPro" id="IPR008978">
    <property type="entry name" value="HSP20-like_chaperone"/>
</dbReference>
<dbReference type="InterPro" id="IPR027417">
    <property type="entry name" value="P-loop_NTPase"/>
</dbReference>
<protein>
    <recommendedName>
        <fullName evidence="6">P-loop containing nucleoside triphosphate hydrolases superfamily protein</fullName>
    </recommendedName>
</protein>
<reference evidence="4" key="1">
    <citation type="submission" date="2023-05" db="EMBL/GenBank/DDBJ databases">
        <authorList>
            <person name="Huff M."/>
        </authorList>
    </citation>
    <scope>NUCLEOTIDE SEQUENCE</scope>
</reference>
<dbReference type="InterPro" id="IPR053262">
    <property type="entry name" value="ArsA_ATPase-like"/>
</dbReference>
<dbReference type="Pfam" id="PF02374">
    <property type="entry name" value="ArsA_ATPase"/>
    <property type="match status" value="1"/>
</dbReference>
<evidence type="ECO:0000313" key="4">
    <source>
        <dbReference type="EMBL" id="CAI9756110.1"/>
    </source>
</evidence>
<comment type="similarity">
    <text evidence="1">Belongs to the arsA ATPase family.</text>
</comment>
<keyword evidence="5" id="KW-1185">Reference proteome</keyword>
<gene>
    <name evidence="4" type="ORF">FPE_LOCUS3540</name>
</gene>
<organism evidence="4 5">
    <name type="scientific">Fraxinus pennsylvanica</name>
    <dbReference type="NCBI Taxonomy" id="56036"/>
    <lineage>
        <taxon>Eukaryota</taxon>
        <taxon>Viridiplantae</taxon>
        <taxon>Streptophyta</taxon>
        <taxon>Embryophyta</taxon>
        <taxon>Tracheophyta</taxon>
        <taxon>Spermatophyta</taxon>
        <taxon>Magnoliopsida</taxon>
        <taxon>eudicotyledons</taxon>
        <taxon>Gunneridae</taxon>
        <taxon>Pentapetalae</taxon>
        <taxon>asterids</taxon>
        <taxon>lamiids</taxon>
        <taxon>Lamiales</taxon>
        <taxon>Oleaceae</taxon>
        <taxon>Oleeae</taxon>
        <taxon>Fraxinus</taxon>
    </lineage>
</organism>
<dbReference type="AlphaFoldDB" id="A0AAD1YSE2"/>
<accession>A0AAD1YSE2</accession>
<dbReference type="InterPro" id="IPR040612">
    <property type="entry name" value="ArsA_HSP20-like"/>
</dbReference>